<proteinExistence type="predicted"/>
<dbReference type="RefSeq" id="WP_162222005.1">
    <property type="nucleotide sequence ID" value="NZ_JANJZM010000020.1"/>
</dbReference>
<gene>
    <name evidence="2" type="ORF">FMM72_16245</name>
</gene>
<evidence type="ECO:0000259" key="1">
    <source>
        <dbReference type="Pfam" id="PF13154"/>
    </source>
</evidence>
<dbReference type="Pfam" id="PF13154">
    <property type="entry name" value="DUF3991"/>
    <property type="match status" value="1"/>
</dbReference>
<dbReference type="EMBL" id="VIQT01000024">
    <property type="protein sequence ID" value="NDO40739.1"/>
    <property type="molecule type" value="Genomic_DNA"/>
</dbReference>
<dbReference type="Proteomes" id="UP000462501">
    <property type="component" value="Unassembled WGS sequence"/>
</dbReference>
<dbReference type="Pfam" id="PF13155">
    <property type="entry name" value="Toprim_2"/>
    <property type="match status" value="1"/>
</dbReference>
<dbReference type="AlphaFoldDB" id="A0A845SUJ2"/>
<evidence type="ECO:0000313" key="3">
    <source>
        <dbReference type="Proteomes" id="UP000462501"/>
    </source>
</evidence>
<feature type="domain" description="DUF3991" evidence="1">
    <location>
        <begin position="120"/>
        <end position="188"/>
    </location>
</feature>
<dbReference type="InterPro" id="IPR025054">
    <property type="entry name" value="DUF3991"/>
</dbReference>
<evidence type="ECO:0000313" key="2">
    <source>
        <dbReference type="EMBL" id="NDO40739.1"/>
    </source>
</evidence>
<protein>
    <submittedName>
        <fullName evidence="2">DUF3991 domain-containing protein</fullName>
    </submittedName>
</protein>
<sequence length="314" mass="35314">MGYVTPEQITKAKELDLLTYLQRFDPHELVHVSGSTYCTREHDSLKISNGKWNWFSRGIGGKTALDYLIKVQGFSFTQAVETLVGRAAVLPPVSHAAPKPAPPRKLLMPELNSNHDRVLNYLMGRGIHPVVLDYCLEHKLLFETKQYHNALFAGYDREGKMRYAALRGTLGDFKGEVTGSDKHYSFSISAPQESGRLHLFESAIDLLSYATLTLGRGWDWQKDSLLSLAGVYQTKRENVVPIALSRYLQEHPNIHTLQLHLDNDEVGRGAAAGIMGGLQDCYKVLDQPPTSGKDVNELLQRKLGLIQRKEDWSR</sequence>
<dbReference type="SUPFAM" id="SSF57783">
    <property type="entry name" value="Zinc beta-ribbon"/>
    <property type="match status" value="1"/>
</dbReference>
<comment type="caution">
    <text evidence="2">The sequence shown here is derived from an EMBL/GenBank/DDBJ whole genome shotgun (WGS) entry which is preliminary data.</text>
</comment>
<name>A0A845SUJ2_9FIRM</name>
<accession>A0A845SUJ2</accession>
<organism evidence="2 3">
    <name type="scientific">Anaerotruncus colihominis</name>
    <dbReference type="NCBI Taxonomy" id="169435"/>
    <lineage>
        <taxon>Bacteria</taxon>
        <taxon>Bacillati</taxon>
        <taxon>Bacillota</taxon>
        <taxon>Clostridia</taxon>
        <taxon>Eubacteriales</taxon>
        <taxon>Oscillospiraceae</taxon>
        <taxon>Anaerotruncus</taxon>
    </lineage>
</organism>
<dbReference type="Gene3D" id="3.40.1360.10">
    <property type="match status" value="1"/>
</dbReference>
<reference evidence="2 3" key="1">
    <citation type="submission" date="2019-06" db="EMBL/GenBank/DDBJ databases">
        <title>Draft genome sequences of 15 bacterial species constituting the stable defined intestinal microbiota of the GM15 gnotobiotic mouse model.</title>
        <authorList>
            <person name="Elie C."/>
            <person name="Mathieu A."/>
            <person name="Saliou A."/>
            <person name="Darnaud M."/>
            <person name="Leulier F."/>
            <person name="Tamellini A."/>
        </authorList>
    </citation>
    <scope>NUCLEOTIDE SEQUENCE [LARGE SCALE GENOMIC DNA]</scope>
    <source>
        <strain evidence="2 3">JM4-15</strain>
    </source>
</reference>